<accession>A0ABX2JSK2</accession>
<gene>
    <name evidence="2" type="ORF">HRV97_16585</name>
</gene>
<dbReference type="RefSeq" id="WP_174195240.1">
    <property type="nucleotide sequence ID" value="NZ_JABULH010000015.1"/>
</dbReference>
<proteinExistence type="predicted"/>
<organism evidence="2 3">
    <name type="scientific">Sphingomonas hominis</name>
    <dbReference type="NCBI Taxonomy" id="2741495"/>
    <lineage>
        <taxon>Bacteria</taxon>
        <taxon>Pseudomonadati</taxon>
        <taxon>Pseudomonadota</taxon>
        <taxon>Alphaproteobacteria</taxon>
        <taxon>Sphingomonadales</taxon>
        <taxon>Sphingomonadaceae</taxon>
        <taxon>Sphingomonas</taxon>
    </lineage>
</organism>
<dbReference type="Proteomes" id="UP000621447">
    <property type="component" value="Unassembled WGS sequence"/>
</dbReference>
<feature type="region of interest" description="Disordered" evidence="1">
    <location>
        <begin position="1"/>
        <end position="73"/>
    </location>
</feature>
<reference evidence="2 3" key="1">
    <citation type="submission" date="2020-06" db="EMBL/GenBank/DDBJ databases">
        <title>Sphingomonas hominis sp. nov., a member of the Sphingomonas, isolated from the hair of a 22-year-old girl.</title>
        <authorList>
            <person name="Zhang D.-F."/>
            <person name="Cui X.-W."/>
        </authorList>
    </citation>
    <scope>NUCLEOTIDE SEQUENCE [LARGE SCALE GENOMIC DNA]</scope>
    <source>
        <strain evidence="2 3">HHU CXW</strain>
    </source>
</reference>
<keyword evidence="3" id="KW-1185">Reference proteome</keyword>
<evidence type="ECO:0000256" key="1">
    <source>
        <dbReference type="SAM" id="MobiDB-lite"/>
    </source>
</evidence>
<sequence length="139" mass="14321">MIAEGSRQAPIPPARALPQVEQIAPALPVPALTETEQPQTSDDAAVAQLPPEPRVVRQPRPSPKTPPPTSSVEIERAYVTVFGALDARPAPNTPPVLDAATQGYLAARIAAAAGVAVTDADVHPSTAPVTTPLPKAPKP</sequence>
<comment type="caution">
    <text evidence="2">The sequence shown here is derived from an EMBL/GenBank/DDBJ whole genome shotgun (WGS) entry which is preliminary data.</text>
</comment>
<dbReference type="EMBL" id="JABULH010000015">
    <property type="protein sequence ID" value="NTS66760.1"/>
    <property type="molecule type" value="Genomic_DNA"/>
</dbReference>
<feature type="compositionally biased region" description="Pro residues" evidence="1">
    <location>
        <begin position="60"/>
        <end position="69"/>
    </location>
</feature>
<evidence type="ECO:0000313" key="2">
    <source>
        <dbReference type="EMBL" id="NTS66760.1"/>
    </source>
</evidence>
<protein>
    <submittedName>
        <fullName evidence="2">Uncharacterized protein</fullName>
    </submittedName>
</protein>
<evidence type="ECO:0000313" key="3">
    <source>
        <dbReference type="Proteomes" id="UP000621447"/>
    </source>
</evidence>
<name>A0ABX2JSK2_9SPHN</name>